<dbReference type="RefSeq" id="WP_094034105.1">
    <property type="nucleotide sequence ID" value="NZ_CP022540.1"/>
</dbReference>
<evidence type="ECO:0000256" key="6">
    <source>
        <dbReference type="ARBA" id="ARBA00022603"/>
    </source>
</evidence>
<dbReference type="Pfam" id="PF04055">
    <property type="entry name" value="Radical_SAM"/>
    <property type="match status" value="1"/>
</dbReference>
<dbReference type="InterPro" id="IPR040072">
    <property type="entry name" value="Methyltransferase_A"/>
</dbReference>
<evidence type="ECO:0000313" key="16">
    <source>
        <dbReference type="EMBL" id="ASP19937.1"/>
    </source>
</evidence>
<dbReference type="AlphaFoldDB" id="A0A222E139"/>
<comment type="catalytic activity">
    <reaction evidence="14">
        <text>adenosine(2503) in 23S rRNA + 2 reduced [2Fe-2S]-[ferredoxin] + 2 S-adenosyl-L-methionine = 2-methyladenosine(2503) in 23S rRNA + 5'-deoxyadenosine + L-methionine + 2 oxidized [2Fe-2S]-[ferredoxin] + S-adenosyl-L-homocysteine</text>
        <dbReference type="Rhea" id="RHEA:42916"/>
        <dbReference type="Rhea" id="RHEA-COMP:10000"/>
        <dbReference type="Rhea" id="RHEA-COMP:10001"/>
        <dbReference type="Rhea" id="RHEA-COMP:10152"/>
        <dbReference type="Rhea" id="RHEA-COMP:10282"/>
        <dbReference type="ChEBI" id="CHEBI:17319"/>
        <dbReference type="ChEBI" id="CHEBI:33737"/>
        <dbReference type="ChEBI" id="CHEBI:33738"/>
        <dbReference type="ChEBI" id="CHEBI:57844"/>
        <dbReference type="ChEBI" id="CHEBI:57856"/>
        <dbReference type="ChEBI" id="CHEBI:59789"/>
        <dbReference type="ChEBI" id="CHEBI:74411"/>
        <dbReference type="ChEBI" id="CHEBI:74497"/>
        <dbReference type="EC" id="2.1.1.192"/>
    </reaction>
</comment>
<dbReference type="Pfam" id="PF21016">
    <property type="entry name" value="RlmN_N"/>
    <property type="match status" value="1"/>
</dbReference>
<keyword evidence="4 14" id="KW-0963">Cytoplasm</keyword>
<dbReference type="HAMAP" id="MF_01849">
    <property type="entry name" value="RNA_methyltr_RlmN"/>
    <property type="match status" value="1"/>
</dbReference>
<dbReference type="GO" id="GO:0002935">
    <property type="term" value="F:tRNA (adenine(37)-C2)-methyltransferase activity"/>
    <property type="evidence" value="ECO:0007669"/>
    <property type="project" value="UniProtKB-UniRule"/>
</dbReference>
<dbReference type="InterPro" id="IPR058240">
    <property type="entry name" value="rSAM_sf"/>
</dbReference>
<sequence>MTATTPITQDLVTIPRKLPEGPVNLIGLTRPLLREALLTAGTPEKQIKMRVNQLWQWLYHWGVRDFESMTNLAKPYRAMLAENFVIALPEVVSKQVSADGTRKYLVRIAGGHEVEVVYIPEADRGTLCISSQVGCTLTCSFCHTGTQKLVRNLTPGEIVGQIMLARDDLDEWPAPGTGTGVDGPRFLSNIVLMGMGEPLYNFEGVRDAMKIAMDGEGIALSRRRITLSTSGVVPEIARAAEEIGCQLAVSFHATTDEVRDKLVPINKRWNIETLLNTLREYPRLSNSERITFEYVMLKDVNDTDDDARRLVTLIKGIPAKINLIPFNEWPGAPYQRSDWSRIEKFADIIYKAGYASPIRTPRGEDIMAACGQLKSATERARKSRAQIAQETGLS</sequence>
<dbReference type="InterPro" id="IPR027492">
    <property type="entry name" value="RNA_MTrfase_RlmN"/>
</dbReference>
<keyword evidence="5 14" id="KW-0698">rRNA processing</keyword>
<feature type="active site" description="Proton acceptor" evidence="14">
    <location>
        <position position="115"/>
    </location>
</feature>
<dbReference type="GO" id="GO:0019843">
    <property type="term" value="F:rRNA binding"/>
    <property type="evidence" value="ECO:0007669"/>
    <property type="project" value="UniProtKB-UniRule"/>
</dbReference>
<dbReference type="PIRSF" id="PIRSF006004">
    <property type="entry name" value="CHP00048"/>
    <property type="match status" value="1"/>
</dbReference>
<evidence type="ECO:0000256" key="12">
    <source>
        <dbReference type="ARBA" id="ARBA00023014"/>
    </source>
</evidence>
<dbReference type="Gene3D" id="1.10.150.530">
    <property type="match status" value="1"/>
</dbReference>
<evidence type="ECO:0000256" key="2">
    <source>
        <dbReference type="ARBA" id="ARBA00007544"/>
    </source>
</evidence>
<keyword evidence="7 14" id="KW-0808">Transferase</keyword>
<keyword evidence="11 14" id="KW-0408">Iron</keyword>
<feature type="binding site" evidence="14">
    <location>
        <position position="135"/>
    </location>
    <ligand>
        <name>[4Fe-4S] cluster</name>
        <dbReference type="ChEBI" id="CHEBI:49883"/>
        <note>4Fe-4S-S-AdoMet</note>
    </ligand>
</feature>
<feature type="active site" description="S-methylcysteine intermediate" evidence="14">
    <location>
        <position position="370"/>
    </location>
</feature>
<dbReference type="GO" id="GO:0030488">
    <property type="term" value="P:tRNA methylation"/>
    <property type="evidence" value="ECO:0007669"/>
    <property type="project" value="UniProtKB-UniRule"/>
</dbReference>
<dbReference type="GO" id="GO:0000049">
    <property type="term" value="F:tRNA binding"/>
    <property type="evidence" value="ECO:0007669"/>
    <property type="project" value="UniProtKB-UniRule"/>
</dbReference>
<comment type="function">
    <text evidence="14">Specifically methylates position 2 of adenine 2503 in 23S rRNA and position 2 of adenine 37 in tRNAs. m2A2503 modification seems to play a crucial role in the proofreading step occurring at the peptidyl transferase center and thus would serve to optimize ribosomal fidelity.</text>
</comment>
<dbReference type="PANTHER" id="PTHR30544">
    <property type="entry name" value="23S RRNA METHYLTRANSFERASE"/>
    <property type="match status" value="1"/>
</dbReference>
<reference evidence="16 17" key="1">
    <citation type="submission" date="2017-07" db="EMBL/GenBank/DDBJ databases">
        <title>Genome Sequence of Antarctobacter heliothermus Strain SMS3 Isolated from a culture of the Diatom Skeletonema marinoi.</title>
        <authorList>
            <person name="Topel M."/>
            <person name="Pinder M.I.M."/>
            <person name="Johansson O.N."/>
            <person name="Kourtchenko O."/>
            <person name="Godhe A."/>
            <person name="Clarke A.K."/>
        </authorList>
    </citation>
    <scope>NUCLEOTIDE SEQUENCE [LARGE SCALE GENOMIC DNA]</scope>
    <source>
        <strain evidence="16 17">SMS3</strain>
    </source>
</reference>
<keyword evidence="3 14" id="KW-0004">4Fe-4S</keyword>
<feature type="binding site" evidence="14">
    <location>
        <position position="228"/>
    </location>
    <ligand>
        <name>S-adenosyl-L-methionine</name>
        <dbReference type="ChEBI" id="CHEBI:59789"/>
    </ligand>
</feature>
<dbReference type="CDD" id="cd01335">
    <property type="entry name" value="Radical_SAM"/>
    <property type="match status" value="1"/>
</dbReference>
<dbReference type="EMBL" id="CP022540">
    <property type="protein sequence ID" value="ASP19937.1"/>
    <property type="molecule type" value="Genomic_DNA"/>
</dbReference>
<proteinExistence type="inferred from homology"/>
<dbReference type="SUPFAM" id="SSF102114">
    <property type="entry name" value="Radical SAM enzymes"/>
    <property type="match status" value="1"/>
</dbReference>
<dbReference type="KEGG" id="aht:ANTHELSMS3_01226"/>
<dbReference type="InterPro" id="IPR004383">
    <property type="entry name" value="rRNA_lsu_MTrfase_RlmN/Cfr"/>
</dbReference>
<evidence type="ECO:0000256" key="5">
    <source>
        <dbReference type="ARBA" id="ARBA00022552"/>
    </source>
</evidence>
<feature type="binding site" evidence="14">
    <location>
        <begin position="196"/>
        <end position="197"/>
    </location>
    <ligand>
        <name>S-adenosyl-L-methionine</name>
        <dbReference type="ChEBI" id="CHEBI:59789"/>
    </ligand>
</feature>
<dbReference type="GO" id="GO:0005737">
    <property type="term" value="C:cytoplasm"/>
    <property type="evidence" value="ECO:0007669"/>
    <property type="project" value="UniProtKB-SubCell"/>
</dbReference>
<comment type="similarity">
    <text evidence="2 14">Belongs to the radical SAM superfamily. RlmN family.</text>
</comment>
<evidence type="ECO:0000256" key="3">
    <source>
        <dbReference type="ARBA" id="ARBA00022485"/>
    </source>
</evidence>
<dbReference type="OrthoDB" id="9793973at2"/>
<keyword evidence="17" id="KW-1185">Reference proteome</keyword>
<dbReference type="InterPro" id="IPR048641">
    <property type="entry name" value="RlmN_N"/>
</dbReference>
<comment type="miscellaneous">
    <text evidence="14">Reaction proceeds by a ping-pong mechanism involving intermediate methylation of a conserved cysteine residue.</text>
</comment>
<gene>
    <name evidence="14 16" type="primary">rlmN</name>
    <name evidence="16" type="ORF">ANTHELSMS3_01226</name>
</gene>
<feature type="binding site" evidence="14">
    <location>
        <begin position="250"/>
        <end position="252"/>
    </location>
    <ligand>
        <name>S-adenosyl-L-methionine</name>
        <dbReference type="ChEBI" id="CHEBI:59789"/>
    </ligand>
</feature>
<comment type="cofactor">
    <cofactor evidence="14">
        <name>[4Fe-4S] cluster</name>
        <dbReference type="ChEBI" id="CHEBI:49883"/>
    </cofactor>
    <text evidence="14">Binds 1 [4Fe-4S] cluster. The cluster is coordinated with 3 cysteines and an exchangeable S-adenosyl-L-methionine.</text>
</comment>
<dbReference type="NCBIfam" id="TIGR00048">
    <property type="entry name" value="rRNA_mod_RlmN"/>
    <property type="match status" value="1"/>
</dbReference>
<keyword evidence="8 14" id="KW-0949">S-adenosyl-L-methionine</keyword>
<name>A0A222E139_9RHOB</name>
<dbReference type="GO" id="GO:0046872">
    <property type="term" value="F:metal ion binding"/>
    <property type="evidence" value="ECO:0007669"/>
    <property type="project" value="UniProtKB-KW"/>
</dbReference>
<feature type="binding site" evidence="14">
    <location>
        <position position="139"/>
    </location>
    <ligand>
        <name>[4Fe-4S] cluster</name>
        <dbReference type="ChEBI" id="CHEBI:49883"/>
        <note>4Fe-4S-S-AdoMet</note>
    </ligand>
</feature>
<accession>A0A222E139</accession>
<evidence type="ECO:0000256" key="1">
    <source>
        <dbReference type="ARBA" id="ARBA00004496"/>
    </source>
</evidence>
<feature type="domain" description="Radical SAM core" evidence="15">
    <location>
        <begin position="121"/>
        <end position="367"/>
    </location>
</feature>
<evidence type="ECO:0000256" key="9">
    <source>
        <dbReference type="ARBA" id="ARBA00022694"/>
    </source>
</evidence>
<dbReference type="PROSITE" id="PS51918">
    <property type="entry name" value="RADICAL_SAM"/>
    <property type="match status" value="1"/>
</dbReference>
<dbReference type="GO" id="GO:0051539">
    <property type="term" value="F:4 iron, 4 sulfur cluster binding"/>
    <property type="evidence" value="ECO:0007669"/>
    <property type="project" value="UniProtKB-UniRule"/>
</dbReference>
<keyword evidence="9 14" id="KW-0819">tRNA processing</keyword>
<evidence type="ECO:0000256" key="8">
    <source>
        <dbReference type="ARBA" id="ARBA00022691"/>
    </source>
</evidence>
<dbReference type="Proteomes" id="UP000203589">
    <property type="component" value="Chromosome"/>
</dbReference>
<dbReference type="SFLD" id="SFLDS00029">
    <property type="entry name" value="Radical_SAM"/>
    <property type="match status" value="1"/>
</dbReference>
<dbReference type="Gene3D" id="3.20.20.70">
    <property type="entry name" value="Aldolase class I"/>
    <property type="match status" value="1"/>
</dbReference>
<protein>
    <recommendedName>
        <fullName evidence="14">Dual-specificity RNA methyltransferase RlmN</fullName>
        <ecNumber evidence="14">2.1.1.192</ecNumber>
    </recommendedName>
    <alternativeName>
        <fullName evidence="14">23S rRNA (adenine(2503)-C(2))-methyltransferase</fullName>
    </alternativeName>
    <alternativeName>
        <fullName evidence="14">23S rRNA m2A2503 methyltransferase</fullName>
    </alternativeName>
    <alternativeName>
        <fullName evidence="14">Ribosomal RNA large subunit methyltransferase N</fullName>
    </alternativeName>
    <alternativeName>
        <fullName evidence="14">tRNA (adenine(37)-C(2))-methyltransferase</fullName>
    </alternativeName>
    <alternativeName>
        <fullName evidence="14">tRNA m2A37 methyltransferase</fullName>
    </alternativeName>
</protein>
<evidence type="ECO:0000313" key="17">
    <source>
        <dbReference type="Proteomes" id="UP000203589"/>
    </source>
</evidence>
<dbReference type="InterPro" id="IPR007197">
    <property type="entry name" value="rSAM"/>
</dbReference>
<dbReference type="SFLD" id="SFLDF00275">
    <property type="entry name" value="adenosine_C2_methyltransferase"/>
    <property type="match status" value="1"/>
</dbReference>
<evidence type="ECO:0000259" key="15">
    <source>
        <dbReference type="PROSITE" id="PS51918"/>
    </source>
</evidence>
<evidence type="ECO:0000256" key="14">
    <source>
        <dbReference type="HAMAP-Rule" id="MF_01849"/>
    </source>
</evidence>
<keyword evidence="10 14" id="KW-0479">Metal-binding</keyword>
<comment type="catalytic activity">
    <reaction evidence="14">
        <text>adenosine(37) in tRNA + 2 reduced [2Fe-2S]-[ferredoxin] + 2 S-adenosyl-L-methionine = 2-methyladenosine(37) in tRNA + 5'-deoxyadenosine + L-methionine + 2 oxidized [2Fe-2S]-[ferredoxin] + S-adenosyl-L-homocysteine</text>
        <dbReference type="Rhea" id="RHEA:43332"/>
        <dbReference type="Rhea" id="RHEA-COMP:10000"/>
        <dbReference type="Rhea" id="RHEA-COMP:10001"/>
        <dbReference type="Rhea" id="RHEA-COMP:10162"/>
        <dbReference type="Rhea" id="RHEA-COMP:10485"/>
        <dbReference type="ChEBI" id="CHEBI:17319"/>
        <dbReference type="ChEBI" id="CHEBI:33737"/>
        <dbReference type="ChEBI" id="CHEBI:33738"/>
        <dbReference type="ChEBI" id="CHEBI:57844"/>
        <dbReference type="ChEBI" id="CHEBI:57856"/>
        <dbReference type="ChEBI" id="CHEBI:59789"/>
        <dbReference type="ChEBI" id="CHEBI:74411"/>
        <dbReference type="ChEBI" id="CHEBI:74497"/>
        <dbReference type="EC" id="2.1.1.192"/>
    </reaction>
</comment>
<dbReference type="GO" id="GO:0070475">
    <property type="term" value="P:rRNA base methylation"/>
    <property type="evidence" value="ECO:0007669"/>
    <property type="project" value="UniProtKB-UniRule"/>
</dbReference>
<organism evidence="16 17">
    <name type="scientific">Antarctobacter heliothermus</name>
    <dbReference type="NCBI Taxonomy" id="74033"/>
    <lineage>
        <taxon>Bacteria</taxon>
        <taxon>Pseudomonadati</taxon>
        <taxon>Pseudomonadota</taxon>
        <taxon>Alphaproteobacteria</taxon>
        <taxon>Rhodobacterales</taxon>
        <taxon>Roseobacteraceae</taxon>
        <taxon>Antarctobacter</taxon>
    </lineage>
</organism>
<feature type="binding site" evidence="14">
    <location>
        <position position="327"/>
    </location>
    <ligand>
        <name>S-adenosyl-L-methionine</name>
        <dbReference type="ChEBI" id="CHEBI:59789"/>
    </ligand>
</feature>
<comment type="caution">
    <text evidence="14">Lacks conserved residue(s) required for the propagation of feature annotation.</text>
</comment>
<dbReference type="FunFam" id="3.20.20.70:FF:000008">
    <property type="entry name" value="Dual-specificity RNA methyltransferase RlmN"/>
    <property type="match status" value="1"/>
</dbReference>
<keyword evidence="6 14" id="KW-0489">Methyltransferase</keyword>
<comment type="subcellular location">
    <subcellularLocation>
        <location evidence="1 14">Cytoplasm</location>
    </subcellularLocation>
</comment>
<keyword evidence="12 14" id="KW-0411">Iron-sulfur</keyword>
<evidence type="ECO:0000256" key="13">
    <source>
        <dbReference type="ARBA" id="ARBA00023157"/>
    </source>
</evidence>
<dbReference type="SFLD" id="SFLDG01062">
    <property type="entry name" value="methyltransferase_(Class_A)"/>
    <property type="match status" value="1"/>
</dbReference>
<evidence type="ECO:0000256" key="4">
    <source>
        <dbReference type="ARBA" id="ARBA00022490"/>
    </source>
</evidence>
<feature type="binding site" evidence="14">
    <location>
        <position position="142"/>
    </location>
    <ligand>
        <name>[4Fe-4S] cluster</name>
        <dbReference type="ChEBI" id="CHEBI:49883"/>
        <note>4Fe-4S-S-AdoMet</note>
    </ligand>
</feature>
<dbReference type="PANTHER" id="PTHR30544:SF5">
    <property type="entry name" value="RADICAL SAM CORE DOMAIN-CONTAINING PROTEIN"/>
    <property type="match status" value="1"/>
</dbReference>
<dbReference type="EC" id="2.1.1.192" evidence="14"/>
<keyword evidence="13 14" id="KW-1015">Disulfide bond</keyword>
<evidence type="ECO:0000256" key="11">
    <source>
        <dbReference type="ARBA" id="ARBA00023004"/>
    </source>
</evidence>
<dbReference type="InterPro" id="IPR013785">
    <property type="entry name" value="Aldolase_TIM"/>
</dbReference>
<evidence type="ECO:0000256" key="10">
    <source>
        <dbReference type="ARBA" id="ARBA00022723"/>
    </source>
</evidence>
<dbReference type="GO" id="GO:0070040">
    <property type="term" value="F:rRNA (adenine(2503)-C2-)-methyltransferase activity"/>
    <property type="evidence" value="ECO:0007669"/>
    <property type="project" value="UniProtKB-UniRule"/>
</dbReference>
<evidence type="ECO:0000256" key="7">
    <source>
        <dbReference type="ARBA" id="ARBA00022679"/>
    </source>
</evidence>